<dbReference type="Proteomes" id="UP000649799">
    <property type="component" value="Unassembled WGS sequence"/>
</dbReference>
<sequence length="108" mass="11948">MQKGDIILIPFPFTDLTGSKKRPALILIAGSLDVTVGFISTQLHWQEATDLLLHPNSINGLKKRSIVRIGKMATIDKSLVIGKLGSINETEISELHKKLIQLFDIKTD</sequence>
<dbReference type="SUPFAM" id="SSF50118">
    <property type="entry name" value="Cell growth inhibitor/plasmid maintenance toxic component"/>
    <property type="match status" value="1"/>
</dbReference>
<accession>A0ABX0HBP7</accession>
<comment type="caution">
    <text evidence="1">The sequence shown here is derived from an EMBL/GenBank/DDBJ whole genome shotgun (WGS) entry which is preliminary data.</text>
</comment>
<evidence type="ECO:0000313" key="2">
    <source>
        <dbReference type="Proteomes" id="UP000649799"/>
    </source>
</evidence>
<name>A0ABX0HBP7_9BACT</name>
<proteinExistence type="predicted"/>
<evidence type="ECO:0000313" key="1">
    <source>
        <dbReference type="EMBL" id="NHE59325.1"/>
    </source>
</evidence>
<organism evidence="1 2">
    <name type="scientific">Cyclobacterium plantarum</name>
    <dbReference type="NCBI Taxonomy" id="2716263"/>
    <lineage>
        <taxon>Bacteria</taxon>
        <taxon>Pseudomonadati</taxon>
        <taxon>Bacteroidota</taxon>
        <taxon>Cytophagia</taxon>
        <taxon>Cytophagales</taxon>
        <taxon>Cyclobacteriaceae</taxon>
        <taxon>Cyclobacterium</taxon>
    </lineage>
</organism>
<dbReference type="Gene3D" id="2.30.30.110">
    <property type="match status" value="1"/>
</dbReference>
<dbReference type="InterPro" id="IPR003477">
    <property type="entry name" value="PemK-like"/>
</dbReference>
<protein>
    <submittedName>
        <fullName evidence="1">Type II toxin-antitoxin system PemK/MazF family toxin</fullName>
    </submittedName>
</protein>
<dbReference type="RefSeq" id="WP_166150612.1">
    <property type="nucleotide sequence ID" value="NZ_JAANYN010000012.1"/>
</dbReference>
<gene>
    <name evidence="1" type="ORF">G9Q97_21145</name>
</gene>
<keyword evidence="2" id="KW-1185">Reference proteome</keyword>
<dbReference type="EMBL" id="JAANYN010000012">
    <property type="protein sequence ID" value="NHE59325.1"/>
    <property type="molecule type" value="Genomic_DNA"/>
</dbReference>
<dbReference type="Pfam" id="PF02452">
    <property type="entry name" value="PemK_toxin"/>
    <property type="match status" value="1"/>
</dbReference>
<dbReference type="InterPro" id="IPR011067">
    <property type="entry name" value="Plasmid_toxin/cell-grow_inhib"/>
</dbReference>
<reference evidence="1 2" key="1">
    <citation type="submission" date="2020-03" db="EMBL/GenBank/DDBJ databases">
        <title>Cyclobacterium plantarum sp. nov., a marine bacterium isolated from a coastal-marine wetland.</title>
        <authorList>
            <person name="Sanchez-Porro C."/>
            <person name="Ventosa A."/>
            <person name="Amoozegar M."/>
        </authorList>
    </citation>
    <scope>NUCLEOTIDE SEQUENCE [LARGE SCALE GENOMIC DNA]</scope>
    <source>
        <strain evidence="1 2">GBPx2</strain>
    </source>
</reference>